<evidence type="ECO:0000313" key="13">
    <source>
        <dbReference type="EMBL" id="KAK3200996.1"/>
    </source>
</evidence>
<name>A0AAN6LPB0_9PLEO</name>
<dbReference type="InterPro" id="IPR000269">
    <property type="entry name" value="Cu_amine_oxidase"/>
</dbReference>
<keyword evidence="5 9" id="KW-0560">Oxidoreductase</keyword>
<dbReference type="PRINTS" id="PR00766">
    <property type="entry name" value="CUDAOXIDASE"/>
</dbReference>
<dbReference type="GO" id="GO:0048038">
    <property type="term" value="F:quinone binding"/>
    <property type="evidence" value="ECO:0007669"/>
    <property type="project" value="InterPro"/>
</dbReference>
<evidence type="ECO:0000256" key="5">
    <source>
        <dbReference type="ARBA" id="ARBA00023002"/>
    </source>
</evidence>
<keyword evidence="3 9" id="KW-0479">Metal-binding</keyword>
<evidence type="ECO:0000256" key="1">
    <source>
        <dbReference type="ARBA" id="ARBA00001935"/>
    </source>
</evidence>
<dbReference type="Gene3D" id="2.70.98.20">
    <property type="entry name" value="Copper amine oxidase, catalytic domain"/>
    <property type="match status" value="1"/>
</dbReference>
<dbReference type="InterPro" id="IPR036460">
    <property type="entry name" value="Cu_amine_oxidase_C_sf"/>
</dbReference>
<feature type="region of interest" description="Disordered" evidence="10">
    <location>
        <begin position="648"/>
        <end position="669"/>
    </location>
</feature>
<dbReference type="SUPFAM" id="SSF54416">
    <property type="entry name" value="Amine oxidase N-terminal region"/>
    <property type="match status" value="2"/>
</dbReference>
<gene>
    <name evidence="13" type="ORF">GRF29_213g647317</name>
</gene>
<evidence type="ECO:0000256" key="4">
    <source>
        <dbReference type="ARBA" id="ARBA00022772"/>
    </source>
</evidence>
<evidence type="ECO:0000313" key="14">
    <source>
        <dbReference type="Proteomes" id="UP001280581"/>
    </source>
</evidence>
<evidence type="ECO:0000256" key="6">
    <source>
        <dbReference type="ARBA" id="ARBA00023008"/>
    </source>
</evidence>
<dbReference type="PANTHER" id="PTHR10638">
    <property type="entry name" value="COPPER AMINE OXIDASE"/>
    <property type="match status" value="1"/>
</dbReference>
<accession>A0AAN6LPB0</accession>
<dbReference type="GO" id="GO:0005886">
    <property type="term" value="C:plasma membrane"/>
    <property type="evidence" value="ECO:0007669"/>
    <property type="project" value="TreeGrafter"/>
</dbReference>
<keyword evidence="4 7" id="KW-0801">TPQ</keyword>
<dbReference type="Pfam" id="PF09248">
    <property type="entry name" value="DUF1965"/>
    <property type="match status" value="1"/>
</dbReference>
<keyword evidence="14" id="KW-1185">Reference proteome</keyword>
<dbReference type="Proteomes" id="UP001280581">
    <property type="component" value="Unassembled WGS sequence"/>
</dbReference>
<dbReference type="EC" id="1.4.3.-" evidence="9"/>
<comment type="caution">
    <text evidence="13">The sequence shown here is derived from an EMBL/GenBank/DDBJ whole genome shotgun (WGS) entry which is preliminary data.</text>
</comment>
<dbReference type="GO" id="GO:0009308">
    <property type="term" value="P:amine metabolic process"/>
    <property type="evidence" value="ECO:0007669"/>
    <property type="project" value="UniProtKB-UniRule"/>
</dbReference>
<sequence>TTTPVPVRIDNIGLLQANKSDVLSFLDGEAPIPSRYARATVLYASIDGYFHHEFAVGPLPAKNSTSVVPLTFPFNNKDPGKSKLPSLYGISSPSEWIASLSDEIANITKNIWNSTILEGGVGPRLGSVNIEEDGTQTLWATLLGLPTTGFDSVTLLPLGVFFEVDVTSLRWQDWKIIGWYSRGNFYKSTKAFETALFSGQLERPPPNVDGPWTSTDKQGELPLDQLPPPVTVAQSAPRFSIDKKENYVSWMDFSFFLAVDPKQGLSLFDIRYKGQRLIYELALQEALAHYAGSDPQQSETLYFDTVDGMGDMISPLVKGYDCPSHATYLDTPIPNAICLFEADTNYPLRRHAAVAQNYTSVAKNIAFTIRWIATVGNYDYLFDYNFFYDGAIEVSVRASGYISTAYFDGNDDYGFRIHDFLSGSLHDHVMTFKADLDIFGESNSVQRVEIVPATVEYPWSGGKTRNTMKLQKSFVTNEDDSSISWAPNDAVVYAIVNKDTPNKYGEYPGYRVRRSSGATHLTVKDSSTAGKAIHYATADLFVTRQKDAEPKAADWANTYNVADPPVDFSKFLDGESLDQEDLVLWFNLGMHHVPHTGDLPNTMMTSAHSSIRLEPINYLLHDPSVQSSQQVRVNYTSGEIETFDAQPANCSVNPRTATHTPTPNPTSNLETFQIPNSPILPNMFPSTNPSPELQALVQAAATTPYETTIHLPRNLTLAITHPITMEQAENLAHVQLLRLWEALIEMRDEPIRSPYIEWHMMNKVSGFDEEDWVEKMLASITVVEQVLRGKWKEPISEKESVKGFLASRGKN</sequence>
<evidence type="ECO:0000256" key="3">
    <source>
        <dbReference type="ARBA" id="ARBA00022723"/>
    </source>
</evidence>
<feature type="domain" description="Copper amine oxidase catalytic" evidence="11">
    <location>
        <begin position="232"/>
        <end position="624"/>
    </location>
</feature>
<dbReference type="InterPro" id="IPR015798">
    <property type="entry name" value="Cu_amine_oxidase_C"/>
</dbReference>
<dbReference type="InterPro" id="IPR015328">
    <property type="entry name" value="DUF1965"/>
</dbReference>
<dbReference type="AlphaFoldDB" id="A0AAN6LPB0"/>
<dbReference type="PANTHER" id="PTHR10638:SF20">
    <property type="entry name" value="AMINE OXIDASE"/>
    <property type="match status" value="1"/>
</dbReference>
<dbReference type="SUPFAM" id="SSF49998">
    <property type="entry name" value="Amine oxidase catalytic domain"/>
    <property type="match status" value="1"/>
</dbReference>
<feature type="modified residue" description="2',4',5'-topaquinone" evidence="8">
    <location>
        <position position="378"/>
    </location>
</feature>
<protein>
    <recommendedName>
        <fullName evidence="9">Amine oxidase</fullName>
        <ecNumber evidence="9">1.4.3.-</ecNumber>
    </recommendedName>
</protein>
<dbReference type="Pfam" id="PF01179">
    <property type="entry name" value="Cu_amine_oxid"/>
    <property type="match status" value="1"/>
</dbReference>
<reference evidence="13 14" key="1">
    <citation type="submission" date="2021-02" db="EMBL/GenBank/DDBJ databases">
        <title>Genome assembly of Pseudopithomyces chartarum.</title>
        <authorList>
            <person name="Jauregui R."/>
            <person name="Singh J."/>
            <person name="Voisey C."/>
        </authorList>
    </citation>
    <scope>NUCLEOTIDE SEQUENCE [LARGE SCALE GENOMIC DNA]</scope>
    <source>
        <strain evidence="13 14">AGR01</strain>
    </source>
</reference>
<feature type="domain" description="DUF1965" evidence="12">
    <location>
        <begin position="153"/>
        <end position="220"/>
    </location>
</feature>
<dbReference type="Gene3D" id="3.10.450.40">
    <property type="match status" value="2"/>
</dbReference>
<dbReference type="InterPro" id="IPR016182">
    <property type="entry name" value="Cu_amine_oxidase_N-reg"/>
</dbReference>
<evidence type="ECO:0000256" key="7">
    <source>
        <dbReference type="PIRSR" id="PIRSR600269-50"/>
    </source>
</evidence>
<dbReference type="GO" id="GO:0005507">
    <property type="term" value="F:copper ion binding"/>
    <property type="evidence" value="ECO:0007669"/>
    <property type="project" value="InterPro"/>
</dbReference>
<evidence type="ECO:0000256" key="2">
    <source>
        <dbReference type="ARBA" id="ARBA00007983"/>
    </source>
</evidence>
<comment type="PTM">
    <text evidence="8 9">Topaquinone (TPQ) is generated by copper-dependent autoxidation of a specific tyrosyl residue.</text>
</comment>
<keyword evidence="6 9" id="KW-0186">Copper</keyword>
<dbReference type="GO" id="GO:0008131">
    <property type="term" value="F:primary methylamine oxidase activity"/>
    <property type="evidence" value="ECO:0007669"/>
    <property type="project" value="InterPro"/>
</dbReference>
<organism evidence="13 14">
    <name type="scientific">Pseudopithomyces chartarum</name>
    <dbReference type="NCBI Taxonomy" id="1892770"/>
    <lineage>
        <taxon>Eukaryota</taxon>
        <taxon>Fungi</taxon>
        <taxon>Dikarya</taxon>
        <taxon>Ascomycota</taxon>
        <taxon>Pezizomycotina</taxon>
        <taxon>Dothideomycetes</taxon>
        <taxon>Pleosporomycetidae</taxon>
        <taxon>Pleosporales</taxon>
        <taxon>Massarineae</taxon>
        <taxon>Didymosphaeriaceae</taxon>
        <taxon>Pseudopithomyces</taxon>
    </lineage>
</organism>
<evidence type="ECO:0000259" key="12">
    <source>
        <dbReference type="Pfam" id="PF09248"/>
    </source>
</evidence>
<proteinExistence type="inferred from homology"/>
<evidence type="ECO:0000256" key="10">
    <source>
        <dbReference type="SAM" id="MobiDB-lite"/>
    </source>
</evidence>
<comment type="cofactor">
    <cofactor evidence="1">
        <name>Cu cation</name>
        <dbReference type="ChEBI" id="CHEBI:23378"/>
    </cofactor>
</comment>
<feature type="active site" description="Proton acceptor" evidence="7">
    <location>
        <position position="304"/>
    </location>
</feature>
<evidence type="ECO:0000259" key="11">
    <source>
        <dbReference type="Pfam" id="PF01179"/>
    </source>
</evidence>
<dbReference type="EMBL" id="WVTA01000017">
    <property type="protein sequence ID" value="KAK3200996.1"/>
    <property type="molecule type" value="Genomic_DNA"/>
</dbReference>
<comment type="similarity">
    <text evidence="2 9">Belongs to the copper/topaquinone oxidase family.</text>
</comment>
<feature type="non-terminal residue" evidence="13">
    <location>
        <position position="1"/>
    </location>
</feature>
<feature type="active site" description="Schiff-base intermediate with substrate; via topaquinone" evidence="7">
    <location>
        <position position="378"/>
    </location>
</feature>
<evidence type="ECO:0000256" key="9">
    <source>
        <dbReference type="RuleBase" id="RU000672"/>
    </source>
</evidence>
<dbReference type="FunFam" id="2.70.98.20:FF:000002">
    <property type="entry name" value="Amine oxidase"/>
    <property type="match status" value="1"/>
</dbReference>
<evidence type="ECO:0000256" key="8">
    <source>
        <dbReference type="PIRSR" id="PIRSR600269-51"/>
    </source>
</evidence>
<comment type="cofactor">
    <cofactor evidence="9">
        <name>Cu cation</name>
        <dbReference type="ChEBI" id="CHEBI:23378"/>
    </cofactor>
    <text evidence="9">Contains 1 topaquinone per subunit.</text>
</comment>